<dbReference type="PANTHER" id="PTHR43345:SF5">
    <property type="entry name" value="3-ISOPROPYLMALATE DEHYDRATASE SMALL SUBUNIT"/>
    <property type="match status" value="1"/>
</dbReference>
<name>A0A4S5E499_9MICC</name>
<evidence type="ECO:0000256" key="6">
    <source>
        <dbReference type="ARBA" id="ARBA00022430"/>
    </source>
</evidence>
<dbReference type="NCBIfam" id="TIGR00171">
    <property type="entry name" value="leuD"/>
    <property type="match status" value="1"/>
</dbReference>
<accession>A0A4S5E499</accession>
<keyword evidence="9 10" id="KW-0100">Branched-chain amino acid biosynthesis</keyword>
<dbReference type="OrthoDB" id="9777465at2"/>
<dbReference type="InterPro" id="IPR015928">
    <property type="entry name" value="Aconitase/3IPM_dehydase_swvl"/>
</dbReference>
<comment type="caution">
    <text evidence="12">The sequence shown here is derived from an EMBL/GenBank/DDBJ whole genome shotgun (WGS) entry which is preliminary data.</text>
</comment>
<dbReference type="GO" id="GO:0003861">
    <property type="term" value="F:3-isopropylmalate dehydratase activity"/>
    <property type="evidence" value="ECO:0007669"/>
    <property type="project" value="UniProtKB-UniRule"/>
</dbReference>
<evidence type="ECO:0000256" key="2">
    <source>
        <dbReference type="ARBA" id="ARBA00002695"/>
    </source>
</evidence>
<evidence type="ECO:0000256" key="1">
    <source>
        <dbReference type="ARBA" id="ARBA00000491"/>
    </source>
</evidence>
<reference evidence="12 13" key="1">
    <citation type="submission" date="2019-04" db="EMBL/GenBank/DDBJ databases">
        <authorList>
            <person name="Liu Q."/>
            <person name="Xin Y.-H."/>
        </authorList>
    </citation>
    <scope>NUCLEOTIDE SEQUENCE [LARGE SCALE GENOMIC DNA]</scope>
    <source>
        <strain evidence="12 13">AM23</strain>
    </source>
</reference>
<comment type="catalytic activity">
    <reaction evidence="1 10">
        <text>(2R,3S)-3-isopropylmalate = (2S)-2-isopropylmalate</text>
        <dbReference type="Rhea" id="RHEA:32287"/>
        <dbReference type="ChEBI" id="CHEBI:1178"/>
        <dbReference type="ChEBI" id="CHEBI:35121"/>
        <dbReference type="EC" id="4.2.1.33"/>
    </reaction>
</comment>
<dbReference type="HAMAP" id="MF_01031">
    <property type="entry name" value="LeuD_type1"/>
    <property type="match status" value="1"/>
</dbReference>
<evidence type="ECO:0000313" key="12">
    <source>
        <dbReference type="EMBL" id="THJ66286.1"/>
    </source>
</evidence>
<dbReference type="InterPro" id="IPR004431">
    <property type="entry name" value="3-IsopropMal_deHydase_ssu"/>
</dbReference>
<dbReference type="SUPFAM" id="SSF52016">
    <property type="entry name" value="LeuD/IlvD-like"/>
    <property type="match status" value="1"/>
</dbReference>
<evidence type="ECO:0000256" key="10">
    <source>
        <dbReference type="HAMAP-Rule" id="MF_01031"/>
    </source>
</evidence>
<dbReference type="EC" id="4.2.1.33" evidence="10"/>
<comment type="pathway">
    <text evidence="3 10">Amino-acid biosynthesis; L-leucine biosynthesis; L-leucine from 3-methyl-2-oxobutanoate: step 2/4.</text>
</comment>
<dbReference type="EMBL" id="SSWH01000007">
    <property type="protein sequence ID" value="THJ66286.1"/>
    <property type="molecule type" value="Genomic_DNA"/>
</dbReference>
<dbReference type="FunFam" id="3.20.19.10:FF:000003">
    <property type="entry name" value="3-isopropylmalate dehydratase small subunit"/>
    <property type="match status" value="1"/>
</dbReference>
<feature type="domain" description="Aconitase A/isopropylmalate dehydratase small subunit swivel" evidence="11">
    <location>
        <begin position="1"/>
        <end position="116"/>
    </location>
</feature>
<keyword evidence="6 10" id="KW-0432">Leucine biosynthesis</keyword>
<evidence type="ECO:0000313" key="13">
    <source>
        <dbReference type="Proteomes" id="UP000305233"/>
    </source>
</evidence>
<evidence type="ECO:0000256" key="9">
    <source>
        <dbReference type="ARBA" id="ARBA00023304"/>
    </source>
</evidence>
<keyword evidence="13" id="KW-1185">Reference proteome</keyword>
<dbReference type="AlphaFoldDB" id="A0A4S5E499"/>
<comment type="similarity">
    <text evidence="4 10">Belongs to the LeuD family. LeuD type 1 subfamily.</text>
</comment>
<evidence type="ECO:0000259" key="11">
    <source>
        <dbReference type="Pfam" id="PF00694"/>
    </source>
</evidence>
<evidence type="ECO:0000256" key="7">
    <source>
        <dbReference type="ARBA" id="ARBA00022605"/>
    </source>
</evidence>
<keyword evidence="7 10" id="KW-0028">Amino-acid biosynthesis</keyword>
<dbReference type="InterPro" id="IPR050075">
    <property type="entry name" value="LeuD"/>
</dbReference>
<dbReference type="InterPro" id="IPR033940">
    <property type="entry name" value="IPMI_Swivel"/>
</dbReference>
<dbReference type="Gene3D" id="3.20.19.10">
    <property type="entry name" value="Aconitase, domain 4"/>
    <property type="match status" value="1"/>
</dbReference>
<dbReference type="PANTHER" id="PTHR43345">
    <property type="entry name" value="3-ISOPROPYLMALATE DEHYDRATASE SMALL SUBUNIT 2-RELATED-RELATED"/>
    <property type="match status" value="1"/>
</dbReference>
<evidence type="ECO:0000256" key="3">
    <source>
        <dbReference type="ARBA" id="ARBA00004729"/>
    </source>
</evidence>
<organism evidence="12 13">
    <name type="scientific">Arthrobacter echini</name>
    <dbReference type="NCBI Taxonomy" id="1529066"/>
    <lineage>
        <taxon>Bacteria</taxon>
        <taxon>Bacillati</taxon>
        <taxon>Actinomycetota</taxon>
        <taxon>Actinomycetes</taxon>
        <taxon>Micrococcales</taxon>
        <taxon>Micrococcaceae</taxon>
        <taxon>Arthrobacter</taxon>
    </lineage>
</organism>
<evidence type="ECO:0000256" key="8">
    <source>
        <dbReference type="ARBA" id="ARBA00023239"/>
    </source>
</evidence>
<gene>
    <name evidence="10 12" type="primary">leuD</name>
    <name evidence="12" type="ORF">E8P82_09870</name>
</gene>
<dbReference type="UniPathway" id="UPA00048">
    <property type="reaction ID" value="UER00071"/>
</dbReference>
<dbReference type="Pfam" id="PF00694">
    <property type="entry name" value="Aconitase_C"/>
    <property type="match status" value="1"/>
</dbReference>
<dbReference type="RefSeq" id="WP_136454493.1">
    <property type="nucleotide sequence ID" value="NZ_SSWH01000007.1"/>
</dbReference>
<keyword evidence="8 10" id="KW-0456">Lyase</keyword>
<evidence type="ECO:0000256" key="4">
    <source>
        <dbReference type="ARBA" id="ARBA00009845"/>
    </source>
</evidence>
<protein>
    <recommendedName>
        <fullName evidence="10">3-isopropylmalate dehydratase small subunit</fullName>
        <ecNumber evidence="10">4.2.1.33</ecNumber>
    </recommendedName>
    <alternativeName>
        <fullName evidence="10">Alpha-IPM isomerase</fullName>
        <shortName evidence="10">IPMI</shortName>
    </alternativeName>
    <alternativeName>
        <fullName evidence="10">Isopropylmalate isomerase</fullName>
    </alternativeName>
</protein>
<proteinExistence type="inferred from homology"/>
<dbReference type="Proteomes" id="UP000305233">
    <property type="component" value="Unassembled WGS sequence"/>
</dbReference>
<sequence length="199" mass="22335">MEKITTHTGIGVPLRQSNIDTDQIIPALYLKRITRTGFEDALFAQWRKDEDFILNREPYARGSVLVAGPDFGTGSSREHAVWALKDYGFRAVLSSRFADIFRGNSGKQGLVAAQVAQDDIELIWKILEREPGTTVTVDLVSRSVQCGSVSAPFQLDDYTRWRLLEGLDDIGLTLRQEAHITQFEAHRPAHKPTTLPVRT</sequence>
<dbReference type="GO" id="GO:0009098">
    <property type="term" value="P:L-leucine biosynthetic process"/>
    <property type="evidence" value="ECO:0007669"/>
    <property type="project" value="UniProtKB-UniRule"/>
</dbReference>
<dbReference type="InterPro" id="IPR000573">
    <property type="entry name" value="AconitaseA/IPMdHydase_ssu_swvl"/>
</dbReference>
<dbReference type="CDD" id="cd01577">
    <property type="entry name" value="IPMI_Swivel"/>
    <property type="match status" value="1"/>
</dbReference>
<dbReference type="GO" id="GO:0009316">
    <property type="term" value="C:3-isopropylmalate dehydratase complex"/>
    <property type="evidence" value="ECO:0007669"/>
    <property type="project" value="InterPro"/>
</dbReference>
<dbReference type="NCBIfam" id="NF002458">
    <property type="entry name" value="PRK01641.1"/>
    <property type="match status" value="1"/>
</dbReference>
<evidence type="ECO:0000256" key="5">
    <source>
        <dbReference type="ARBA" id="ARBA00011271"/>
    </source>
</evidence>
<comment type="subunit">
    <text evidence="5 10">Heterodimer of LeuC and LeuD.</text>
</comment>
<comment type="function">
    <text evidence="2 10">Catalyzes the isomerization between 2-isopropylmalate and 3-isopropylmalate, via the formation of 2-isopropylmaleate.</text>
</comment>